<dbReference type="InterPro" id="IPR014266">
    <property type="entry name" value="PEP-CTERM_TPR_PrsT"/>
</dbReference>
<dbReference type="PROSITE" id="PS51257">
    <property type="entry name" value="PROKAR_LIPOPROTEIN"/>
    <property type="match status" value="1"/>
</dbReference>
<reference evidence="2 3" key="1">
    <citation type="submission" date="2019-08" db="EMBL/GenBank/DDBJ databases">
        <title>Microbe sample from Colwellia echini.</title>
        <authorList>
            <person name="Christiansen L."/>
            <person name="Pathiraja D."/>
            <person name="Schultz-Johansen M."/>
            <person name="Choi I.-G."/>
            <person name="Stougaard P."/>
        </authorList>
    </citation>
    <scope>NUCLEOTIDE SEQUENCE [LARGE SCALE GENOMIC DNA]</scope>
    <source>
        <strain evidence="2 3">A3</strain>
    </source>
</reference>
<organism evidence="2 3">
    <name type="scientific">Colwellia echini</name>
    <dbReference type="NCBI Taxonomy" id="1982103"/>
    <lineage>
        <taxon>Bacteria</taxon>
        <taxon>Pseudomonadati</taxon>
        <taxon>Pseudomonadota</taxon>
        <taxon>Gammaproteobacteria</taxon>
        <taxon>Alteromonadales</taxon>
        <taxon>Colwelliaceae</taxon>
        <taxon>Colwellia</taxon>
    </lineage>
</organism>
<dbReference type="InterPro" id="IPR019734">
    <property type="entry name" value="TPR_rpt"/>
</dbReference>
<sequence length="913" mass="101672">MKFVKASLCLSVALAITACSEPASVESHLKSAKSYLSQNKTNESIIELKNAIRVDNKNAEARFLLGQIYLNLGDGAAALKELERAQQYNYMANKVLPLLARAYVLTESDADVLALSEAASVLASDEQSHYLAYKTLSALRSEQVEVAKESVDLAQSLGEENKYSMLALAYLQLSEENYDETTALLAKILSIDAKQVDALMLQGQVSMATKDYQQAAISFKEFLNLQPRSGIVQLLLADALLKSGQDDEAEKYADKILAQVENQPFAHYIKAMVAFNRKEFDKASEHAELALSSNFNQFNLKLVAGASAFYLKNWERSHYHLNTVVEYLPQDHQARRMLAVTQLELGLLDEINATIGDFNGETEADAQFLSSMSYKLLELGATDEAKKLLAQNERATTNAGDSARQGILKLMMNDPSGIQNLEEAIALDPGFIEAELALAYAALQNNDIEKATSIATKWQKDYPEKSGGYNLMASIAIKEQKYIEAEAALKQSLALEPDNIFGLLEQLRSARQQNNDSLSKQRADYLINLAPNNNKVLRQYFGVYQNEMALEKLQQAYQANKVETDKALLVAEAMMSLEKYKEAETLLSSIATTDNLPKRYWQLVLFSYKQQNDVAKVQSTLEQWSKASPYHIEPVILLADLHASLGDNSRALSVIKRGLDYHKDNLVLQLIQMQILLNSKQIAESKVLYETLATADFNDALKQGFLGQILLLEESYEQAIPKLLTLYEVYPSSQNAMYLARAYLGDKQDSKAVEVLENYLVIDPNEGRIKTMLAGIYLEDDTTKAIGVYEDVVNNQPKNVIAHNNLAWLYLEQGKTEQALQHAEQAFKLAPQIANVVDTYAQVLLATGDNRAALKYASQAVEITKGQDVDIQLNYAEALIANSRSNEAKDILSQITTTTDVQKQKKEKLITQL</sequence>
<accession>A0ABY3MZ70</accession>
<protein>
    <submittedName>
        <fullName evidence="2">PEP-CTERM system TPR-repeat protein PrsT</fullName>
    </submittedName>
</protein>
<dbReference type="PANTHER" id="PTHR12558">
    <property type="entry name" value="CELL DIVISION CYCLE 16,23,27"/>
    <property type="match status" value="1"/>
</dbReference>
<keyword evidence="1" id="KW-0802">TPR repeat</keyword>
<dbReference type="SUPFAM" id="SSF48452">
    <property type="entry name" value="TPR-like"/>
    <property type="match status" value="5"/>
</dbReference>
<dbReference type="NCBIfam" id="TIGR02917">
    <property type="entry name" value="PEP_TPR_lipo"/>
    <property type="match status" value="1"/>
</dbReference>
<dbReference type="Proteomes" id="UP000815846">
    <property type="component" value="Unassembled WGS sequence"/>
</dbReference>
<comment type="caution">
    <text evidence="2">The sequence shown here is derived from an EMBL/GenBank/DDBJ whole genome shotgun (WGS) entry which is preliminary data.</text>
</comment>
<name>A0ABY3MZ70_9GAMM</name>
<feature type="repeat" description="TPR" evidence="1">
    <location>
        <begin position="800"/>
        <end position="833"/>
    </location>
</feature>
<gene>
    <name evidence="2" type="primary">prsT</name>
    <name evidence="2" type="ORF">CWS31_004075</name>
</gene>
<proteinExistence type="predicted"/>
<dbReference type="SMART" id="SM00028">
    <property type="entry name" value="TPR"/>
    <property type="match status" value="9"/>
</dbReference>
<evidence type="ECO:0000313" key="3">
    <source>
        <dbReference type="Proteomes" id="UP000815846"/>
    </source>
</evidence>
<dbReference type="PROSITE" id="PS50005">
    <property type="entry name" value="TPR"/>
    <property type="match status" value="2"/>
</dbReference>
<evidence type="ECO:0000256" key="1">
    <source>
        <dbReference type="PROSITE-ProRule" id="PRU00339"/>
    </source>
</evidence>
<dbReference type="Pfam" id="PF13414">
    <property type="entry name" value="TPR_11"/>
    <property type="match status" value="1"/>
</dbReference>
<dbReference type="EMBL" id="PJAI02000003">
    <property type="protein sequence ID" value="TYK66525.1"/>
    <property type="molecule type" value="Genomic_DNA"/>
</dbReference>
<dbReference type="Pfam" id="PF13181">
    <property type="entry name" value="TPR_8"/>
    <property type="match status" value="1"/>
</dbReference>
<evidence type="ECO:0000313" key="2">
    <source>
        <dbReference type="EMBL" id="TYK66525.1"/>
    </source>
</evidence>
<dbReference type="Pfam" id="PF13431">
    <property type="entry name" value="TPR_17"/>
    <property type="match status" value="1"/>
</dbReference>
<dbReference type="Pfam" id="PF14559">
    <property type="entry name" value="TPR_19"/>
    <property type="match status" value="2"/>
</dbReference>
<keyword evidence="3" id="KW-1185">Reference proteome</keyword>
<dbReference type="Gene3D" id="1.25.40.10">
    <property type="entry name" value="Tetratricopeptide repeat domain"/>
    <property type="match status" value="7"/>
</dbReference>
<feature type="repeat" description="TPR" evidence="1">
    <location>
        <begin position="196"/>
        <end position="229"/>
    </location>
</feature>
<dbReference type="InterPro" id="IPR011990">
    <property type="entry name" value="TPR-like_helical_dom_sf"/>
</dbReference>
<dbReference type="PANTHER" id="PTHR12558:SF13">
    <property type="entry name" value="CELL DIVISION CYCLE PROTEIN 27 HOMOLOG"/>
    <property type="match status" value="1"/>
</dbReference>
<dbReference type="RefSeq" id="WP_101344606.1">
    <property type="nucleotide sequence ID" value="NZ_PJAI02000003.1"/>
</dbReference>